<proteinExistence type="predicted"/>
<dbReference type="Proteomes" id="UP001595478">
    <property type="component" value="Unassembled WGS sequence"/>
</dbReference>
<sequence length="88" mass="8296">MRDLSVTELEKISGGMNISFGEAVAMGGVGSGIGAAAAGAGAATVGTAAAVGSVAVGVGVAAYHGANALGAESFGKWLGGAIYDFFNS</sequence>
<dbReference type="EMBL" id="JBHRSW010000007">
    <property type="protein sequence ID" value="MFC3121173.1"/>
    <property type="molecule type" value="Genomic_DNA"/>
</dbReference>
<name>A0ABV7FLG7_9ALTE</name>
<gene>
    <name evidence="1" type="ORF">ACFOHL_06040</name>
</gene>
<comment type="caution">
    <text evidence="1">The sequence shown here is derived from an EMBL/GenBank/DDBJ whole genome shotgun (WGS) entry which is preliminary data.</text>
</comment>
<keyword evidence="2" id="KW-1185">Reference proteome</keyword>
<reference evidence="2" key="1">
    <citation type="journal article" date="2019" name="Int. J. Syst. Evol. Microbiol.">
        <title>The Global Catalogue of Microorganisms (GCM) 10K type strain sequencing project: providing services to taxonomists for standard genome sequencing and annotation.</title>
        <authorList>
            <consortium name="The Broad Institute Genomics Platform"/>
            <consortium name="The Broad Institute Genome Sequencing Center for Infectious Disease"/>
            <person name="Wu L."/>
            <person name="Ma J."/>
        </authorList>
    </citation>
    <scope>NUCLEOTIDE SEQUENCE [LARGE SCALE GENOMIC DNA]</scope>
    <source>
        <strain evidence="2">KCTC 52473</strain>
    </source>
</reference>
<evidence type="ECO:0008006" key="3">
    <source>
        <dbReference type="Google" id="ProtNLM"/>
    </source>
</evidence>
<protein>
    <recommendedName>
        <fullName evidence="3">Bacteriocin</fullName>
    </recommendedName>
</protein>
<evidence type="ECO:0000313" key="2">
    <source>
        <dbReference type="Proteomes" id="UP001595478"/>
    </source>
</evidence>
<evidence type="ECO:0000313" key="1">
    <source>
        <dbReference type="EMBL" id="MFC3121173.1"/>
    </source>
</evidence>
<accession>A0ABV7FLG7</accession>
<dbReference type="RefSeq" id="WP_376919310.1">
    <property type="nucleotide sequence ID" value="NZ_JBHRSW010000007.1"/>
</dbReference>
<organism evidence="1 2">
    <name type="scientific">Agaribacter flavus</name>
    <dbReference type="NCBI Taxonomy" id="1902781"/>
    <lineage>
        <taxon>Bacteria</taxon>
        <taxon>Pseudomonadati</taxon>
        <taxon>Pseudomonadota</taxon>
        <taxon>Gammaproteobacteria</taxon>
        <taxon>Alteromonadales</taxon>
        <taxon>Alteromonadaceae</taxon>
        <taxon>Agaribacter</taxon>
    </lineage>
</organism>